<dbReference type="AlphaFoldDB" id="A0D838"/>
<protein>
    <submittedName>
        <fullName evidence="2">Uncharacterized protein</fullName>
    </submittedName>
</protein>
<feature type="compositionally biased region" description="Basic and acidic residues" evidence="1">
    <location>
        <begin position="17"/>
        <end position="27"/>
    </location>
</feature>
<dbReference type="RefSeq" id="XP_001446602.1">
    <property type="nucleotide sequence ID" value="XM_001446565.1"/>
</dbReference>
<feature type="region of interest" description="Disordered" evidence="1">
    <location>
        <begin position="1"/>
        <end position="27"/>
    </location>
</feature>
<sequence>MRPFQIKNTGAPNTLGQEKEKNKDPVGKQYYEEFNNKDRGENVAKIEDKIKPNQKFKSFINQKFKPNYNQGKFERLNINKSLTKQNFYSQGELLDQTWVIIKLSTNQQVDIQQ</sequence>
<dbReference type="GeneID" id="5032387"/>
<keyword evidence="3" id="KW-1185">Reference proteome</keyword>
<feature type="compositionally biased region" description="Polar residues" evidence="1">
    <location>
        <begin position="1"/>
        <end position="16"/>
    </location>
</feature>
<gene>
    <name evidence="2" type="ORF">GSPATT00014172001</name>
</gene>
<evidence type="ECO:0000313" key="2">
    <source>
        <dbReference type="EMBL" id="CAK79205.1"/>
    </source>
</evidence>
<reference evidence="2 3" key="1">
    <citation type="journal article" date="2006" name="Nature">
        <title>Global trends of whole-genome duplications revealed by the ciliate Paramecium tetraurelia.</title>
        <authorList>
            <consortium name="Genoscope"/>
            <person name="Aury J.-M."/>
            <person name="Jaillon O."/>
            <person name="Duret L."/>
            <person name="Noel B."/>
            <person name="Jubin C."/>
            <person name="Porcel B.M."/>
            <person name="Segurens B."/>
            <person name="Daubin V."/>
            <person name="Anthouard V."/>
            <person name="Aiach N."/>
            <person name="Arnaiz O."/>
            <person name="Billaut A."/>
            <person name="Beisson J."/>
            <person name="Blanc I."/>
            <person name="Bouhouche K."/>
            <person name="Camara F."/>
            <person name="Duharcourt S."/>
            <person name="Guigo R."/>
            <person name="Gogendeau D."/>
            <person name="Katinka M."/>
            <person name="Keller A.-M."/>
            <person name="Kissmehl R."/>
            <person name="Klotz C."/>
            <person name="Koll F."/>
            <person name="Le Moue A."/>
            <person name="Lepere C."/>
            <person name="Malinsky S."/>
            <person name="Nowacki M."/>
            <person name="Nowak J.K."/>
            <person name="Plattner H."/>
            <person name="Poulain J."/>
            <person name="Ruiz F."/>
            <person name="Serrano V."/>
            <person name="Zagulski M."/>
            <person name="Dessen P."/>
            <person name="Betermier M."/>
            <person name="Weissenbach J."/>
            <person name="Scarpelli C."/>
            <person name="Schachter V."/>
            <person name="Sperling L."/>
            <person name="Meyer E."/>
            <person name="Cohen J."/>
            <person name="Wincker P."/>
        </authorList>
    </citation>
    <scope>NUCLEOTIDE SEQUENCE [LARGE SCALE GENOMIC DNA]</scope>
    <source>
        <strain evidence="2 3">Stock d4-2</strain>
    </source>
</reference>
<dbReference type="InParanoid" id="A0D838"/>
<dbReference type="KEGG" id="ptm:GSPATT00014172001"/>
<dbReference type="HOGENOM" id="CLU_2138341_0_0_1"/>
<evidence type="ECO:0000256" key="1">
    <source>
        <dbReference type="SAM" id="MobiDB-lite"/>
    </source>
</evidence>
<name>A0D838_PARTE</name>
<evidence type="ECO:0000313" key="3">
    <source>
        <dbReference type="Proteomes" id="UP000000600"/>
    </source>
</evidence>
<dbReference type="EMBL" id="CT868319">
    <property type="protein sequence ID" value="CAK79205.1"/>
    <property type="molecule type" value="Genomic_DNA"/>
</dbReference>
<dbReference type="Proteomes" id="UP000000600">
    <property type="component" value="Unassembled WGS sequence"/>
</dbReference>
<proteinExistence type="predicted"/>
<accession>A0D838</accession>
<organism evidence="2 3">
    <name type="scientific">Paramecium tetraurelia</name>
    <dbReference type="NCBI Taxonomy" id="5888"/>
    <lineage>
        <taxon>Eukaryota</taxon>
        <taxon>Sar</taxon>
        <taxon>Alveolata</taxon>
        <taxon>Ciliophora</taxon>
        <taxon>Intramacronucleata</taxon>
        <taxon>Oligohymenophorea</taxon>
        <taxon>Peniculida</taxon>
        <taxon>Parameciidae</taxon>
        <taxon>Paramecium</taxon>
    </lineage>
</organism>